<evidence type="ECO:0000313" key="2">
    <source>
        <dbReference type="EMBL" id="MDW9254870.1"/>
    </source>
</evidence>
<name>A0AAW9CW45_BURTH</name>
<gene>
    <name evidence="2" type="ORF">C7S16_0295</name>
</gene>
<dbReference type="AlphaFoldDB" id="A0AAW9CW45"/>
<dbReference type="Proteomes" id="UP001272137">
    <property type="component" value="Unassembled WGS sequence"/>
</dbReference>
<evidence type="ECO:0000256" key="1">
    <source>
        <dbReference type="SAM" id="MobiDB-lite"/>
    </source>
</evidence>
<accession>A0AAW9CW45</accession>
<sequence>MSRASATGRGAACRDVTLARPHVQGRRDRSPRIARIAHLAARFRRRIRPAKST</sequence>
<proteinExistence type="predicted"/>
<feature type="region of interest" description="Disordered" evidence="1">
    <location>
        <begin position="1"/>
        <end position="29"/>
    </location>
</feature>
<reference evidence="2" key="1">
    <citation type="submission" date="2018-08" db="EMBL/GenBank/DDBJ databases">
        <title>Identification of Burkholderia cepacia strains that express a Burkholderia pseudomallei-like capsular polysaccharide.</title>
        <authorList>
            <person name="Burtnick M.N."/>
            <person name="Vongsouvath M."/>
            <person name="Newton P."/>
            <person name="Wuthiekanun V."/>
            <person name="Limmathurotsakul D."/>
            <person name="Brett P.J."/>
            <person name="Chantratita N."/>
            <person name="Dance D.A."/>
        </authorList>
    </citation>
    <scope>NUCLEOTIDE SEQUENCE</scope>
    <source>
        <strain evidence="2">SBXCC001</strain>
    </source>
</reference>
<protein>
    <submittedName>
        <fullName evidence="2">Uncharacterized protein</fullName>
    </submittedName>
</protein>
<evidence type="ECO:0000313" key="3">
    <source>
        <dbReference type="Proteomes" id="UP001272137"/>
    </source>
</evidence>
<comment type="caution">
    <text evidence="2">The sequence shown here is derived from an EMBL/GenBank/DDBJ whole genome shotgun (WGS) entry which is preliminary data.</text>
</comment>
<organism evidence="2 3">
    <name type="scientific">Burkholderia thailandensis</name>
    <dbReference type="NCBI Taxonomy" id="57975"/>
    <lineage>
        <taxon>Bacteria</taxon>
        <taxon>Pseudomonadati</taxon>
        <taxon>Pseudomonadota</taxon>
        <taxon>Betaproteobacteria</taxon>
        <taxon>Burkholderiales</taxon>
        <taxon>Burkholderiaceae</taxon>
        <taxon>Burkholderia</taxon>
        <taxon>pseudomallei group</taxon>
    </lineage>
</organism>
<dbReference type="EMBL" id="QXCT01000002">
    <property type="protein sequence ID" value="MDW9254870.1"/>
    <property type="molecule type" value="Genomic_DNA"/>
</dbReference>